<proteinExistence type="predicted"/>
<accession>A0A317U4L2</accession>
<organism evidence="1 3">
    <name type="scientific">Legionella qingyii</name>
    <dbReference type="NCBI Taxonomy" id="2184757"/>
    <lineage>
        <taxon>Bacteria</taxon>
        <taxon>Pseudomonadati</taxon>
        <taxon>Pseudomonadota</taxon>
        <taxon>Gammaproteobacteria</taxon>
        <taxon>Legionellales</taxon>
        <taxon>Legionellaceae</taxon>
        <taxon>Legionella</taxon>
    </lineage>
</organism>
<dbReference type="EMBL" id="QHJG01000018">
    <property type="protein sequence ID" value="PWY55472.1"/>
    <property type="molecule type" value="Genomic_DNA"/>
</dbReference>
<dbReference type="EMBL" id="RZGX01000017">
    <property type="protein sequence ID" value="RUR21324.1"/>
    <property type="molecule type" value="Genomic_DNA"/>
</dbReference>
<reference evidence="1 3" key="1">
    <citation type="submission" date="2018-05" db="EMBL/GenBank/DDBJ databases">
        <title>Legionella qingyii sp.nov., whole genome shotgun sequence.</title>
        <authorList>
            <person name="Wu H."/>
            <person name="Zhu Q."/>
            <person name="Hu C."/>
        </authorList>
    </citation>
    <scope>NUCLEOTIDE SEQUENCE [LARGE SCALE GENOMIC DNA]</scope>
    <source>
        <strain evidence="1 3">HEB18</strain>
    </source>
</reference>
<dbReference type="OrthoDB" id="5647401at2"/>
<comment type="caution">
    <text evidence="1">The sequence shown here is derived from an EMBL/GenBank/DDBJ whole genome shotgun (WGS) entry which is preliminary data.</text>
</comment>
<reference evidence="2 4" key="2">
    <citation type="submission" date="2018-12" db="EMBL/GenBank/DDBJ databases">
        <title>Legionella sp,whole genome shotgun sequence.</title>
        <authorList>
            <person name="Wu H."/>
        </authorList>
    </citation>
    <scope>NUCLEOTIDE SEQUENCE [LARGE SCALE GENOMIC DNA]</scope>
    <source>
        <strain evidence="4">km489</strain>
        <strain evidence="2">Km489</strain>
    </source>
</reference>
<protein>
    <submittedName>
        <fullName evidence="1">Uncharacterized protein</fullName>
    </submittedName>
</protein>
<evidence type="ECO:0000313" key="1">
    <source>
        <dbReference type="EMBL" id="PWY55472.1"/>
    </source>
</evidence>
<dbReference type="AlphaFoldDB" id="A0A317U4L2"/>
<dbReference type="Proteomes" id="UP000247152">
    <property type="component" value="Unassembled WGS sequence"/>
</dbReference>
<name>A0A317U4L2_9GAMM</name>
<gene>
    <name evidence="1" type="ORF">DGG96_11885</name>
    <name evidence="2" type="ORF">ELY20_12550</name>
</gene>
<evidence type="ECO:0000313" key="4">
    <source>
        <dbReference type="Proteomes" id="UP000287374"/>
    </source>
</evidence>
<keyword evidence="4" id="KW-1185">Reference proteome</keyword>
<dbReference type="Proteomes" id="UP000287374">
    <property type="component" value="Unassembled WGS sequence"/>
</dbReference>
<evidence type="ECO:0000313" key="3">
    <source>
        <dbReference type="Proteomes" id="UP000247152"/>
    </source>
</evidence>
<evidence type="ECO:0000313" key="2">
    <source>
        <dbReference type="EMBL" id="RUR21324.1"/>
    </source>
</evidence>
<sequence>MKLIMNKKNSGESITLELEPTTAIKELLFILYGYRSKIYDRFSFDEYQKYISVYQCLLYGERFKNKLLSETNLSDYQLEDPCYLTWEEFTEERSLSPHVELIDNKVLFWQAGTRPVTPEIEKESWSARSHDNMKP</sequence>